<name>A0AAD3XK10_NEPGR</name>
<gene>
    <name evidence="11" type="ORF">Nepgr_009292</name>
</gene>
<dbReference type="InterPro" id="IPR010347">
    <property type="entry name" value="Tdp1"/>
</dbReference>
<protein>
    <submittedName>
        <fullName evidence="11">Uncharacterized protein</fullName>
    </submittedName>
</protein>
<dbReference type="GO" id="GO:0017005">
    <property type="term" value="F:3'-tyrosyl-DNA phosphodiesterase activity"/>
    <property type="evidence" value="ECO:0007669"/>
    <property type="project" value="TreeGrafter"/>
</dbReference>
<dbReference type="EMBL" id="BSYO01000007">
    <property type="protein sequence ID" value="GMH07452.1"/>
    <property type="molecule type" value="Genomic_DNA"/>
</dbReference>
<dbReference type="PANTHER" id="PTHR12415">
    <property type="entry name" value="TYROSYL-DNA PHOSPHODIESTERASE 1"/>
    <property type="match status" value="1"/>
</dbReference>
<evidence type="ECO:0000256" key="8">
    <source>
        <dbReference type="ARBA" id="ARBA00023242"/>
    </source>
</evidence>
<keyword evidence="5" id="KW-0378">Hydrolase</keyword>
<keyword evidence="6" id="KW-0269">Exonuclease</keyword>
<dbReference type="SUPFAM" id="SSF56024">
    <property type="entry name" value="Phospholipase D/nuclease"/>
    <property type="match status" value="1"/>
</dbReference>
<dbReference type="AlphaFoldDB" id="A0AAD3XK10"/>
<evidence type="ECO:0000256" key="5">
    <source>
        <dbReference type="ARBA" id="ARBA00022801"/>
    </source>
</evidence>
<comment type="subcellular location">
    <subcellularLocation>
        <location evidence="1">Nucleus</location>
    </subcellularLocation>
</comment>
<comment type="caution">
    <text evidence="11">The sequence shown here is derived from an EMBL/GenBank/DDBJ whole genome shotgun (WGS) entry which is preliminary data.</text>
</comment>
<sequence>MSREVICQFKVSNEKLRLTFRLMRVRGCHWASTSSVSIEAVILGNVLVAILSITCFKINSHSLRSSIYGNAEVRLIASILDIIRGPTQEMGSHEASQGSILRAIGQNTSGLGEPPIIWPNVEDVDALTEGYAAGNAIPSPLNNVEKELLKKHWAKWKATTPADAAMPHIKTYTRYNGLGISPMIRSYGTGKY</sequence>
<dbReference type="Gene3D" id="3.30.870.10">
    <property type="entry name" value="Endonuclease Chain A"/>
    <property type="match status" value="1"/>
</dbReference>
<accession>A0AAD3XK10</accession>
<dbReference type="GO" id="GO:0005634">
    <property type="term" value="C:nucleus"/>
    <property type="evidence" value="ECO:0007669"/>
    <property type="project" value="UniProtKB-SubCell"/>
</dbReference>
<dbReference type="GO" id="GO:0003697">
    <property type="term" value="F:single-stranded DNA binding"/>
    <property type="evidence" value="ECO:0007669"/>
    <property type="project" value="TreeGrafter"/>
</dbReference>
<keyword evidence="7" id="KW-0234">DNA repair</keyword>
<evidence type="ECO:0000313" key="12">
    <source>
        <dbReference type="Proteomes" id="UP001279734"/>
    </source>
</evidence>
<organism evidence="11 12">
    <name type="scientific">Nepenthes gracilis</name>
    <name type="common">Slender pitcher plant</name>
    <dbReference type="NCBI Taxonomy" id="150966"/>
    <lineage>
        <taxon>Eukaryota</taxon>
        <taxon>Viridiplantae</taxon>
        <taxon>Streptophyta</taxon>
        <taxon>Embryophyta</taxon>
        <taxon>Tracheophyta</taxon>
        <taxon>Spermatophyta</taxon>
        <taxon>Magnoliopsida</taxon>
        <taxon>eudicotyledons</taxon>
        <taxon>Gunneridae</taxon>
        <taxon>Pentapetalae</taxon>
        <taxon>Caryophyllales</taxon>
        <taxon>Nepenthaceae</taxon>
        <taxon>Nepenthes</taxon>
    </lineage>
</organism>
<evidence type="ECO:0000256" key="10">
    <source>
        <dbReference type="PIRSR" id="PIRSR610347-2"/>
    </source>
</evidence>
<dbReference type="Pfam" id="PF06087">
    <property type="entry name" value="Tyr-DNA_phospho"/>
    <property type="match status" value="1"/>
</dbReference>
<keyword evidence="12" id="KW-1185">Reference proteome</keyword>
<reference evidence="11" key="1">
    <citation type="submission" date="2023-05" db="EMBL/GenBank/DDBJ databases">
        <title>Nepenthes gracilis genome sequencing.</title>
        <authorList>
            <person name="Fukushima K."/>
        </authorList>
    </citation>
    <scope>NUCLEOTIDE SEQUENCE</scope>
    <source>
        <strain evidence="11">SING2019-196</strain>
    </source>
</reference>
<evidence type="ECO:0000256" key="7">
    <source>
        <dbReference type="ARBA" id="ARBA00023204"/>
    </source>
</evidence>
<feature type="binding site" evidence="10">
    <location>
        <position position="170"/>
    </location>
    <ligand>
        <name>substrate</name>
    </ligand>
</feature>
<evidence type="ECO:0000256" key="9">
    <source>
        <dbReference type="PIRSR" id="PIRSR610347-1"/>
    </source>
</evidence>
<keyword evidence="3" id="KW-0540">Nuclease</keyword>
<evidence type="ECO:0000313" key="11">
    <source>
        <dbReference type="EMBL" id="GMH07452.1"/>
    </source>
</evidence>
<evidence type="ECO:0000256" key="4">
    <source>
        <dbReference type="ARBA" id="ARBA00022763"/>
    </source>
</evidence>
<dbReference type="GO" id="GO:0006281">
    <property type="term" value="P:DNA repair"/>
    <property type="evidence" value="ECO:0007669"/>
    <property type="project" value="UniProtKB-KW"/>
</dbReference>
<dbReference type="PANTHER" id="PTHR12415:SF0">
    <property type="entry name" value="TYROSYL-DNA PHOSPHODIESTERASE 1"/>
    <property type="match status" value="1"/>
</dbReference>
<evidence type="ECO:0000256" key="2">
    <source>
        <dbReference type="ARBA" id="ARBA00010205"/>
    </source>
</evidence>
<dbReference type="GO" id="GO:0004527">
    <property type="term" value="F:exonuclease activity"/>
    <property type="evidence" value="ECO:0007669"/>
    <property type="project" value="UniProtKB-KW"/>
</dbReference>
<dbReference type="GO" id="GO:0003690">
    <property type="term" value="F:double-stranded DNA binding"/>
    <property type="evidence" value="ECO:0007669"/>
    <property type="project" value="TreeGrafter"/>
</dbReference>
<keyword evidence="4" id="KW-0227">DNA damage</keyword>
<evidence type="ECO:0000256" key="3">
    <source>
        <dbReference type="ARBA" id="ARBA00022722"/>
    </source>
</evidence>
<dbReference type="Proteomes" id="UP001279734">
    <property type="component" value="Unassembled WGS sequence"/>
</dbReference>
<comment type="similarity">
    <text evidence="2">Belongs to the tyrosyl-DNA phosphodiesterase family.</text>
</comment>
<feature type="active site" description="Proton donor/acceptor" evidence="9">
    <location>
        <position position="168"/>
    </location>
</feature>
<evidence type="ECO:0000256" key="6">
    <source>
        <dbReference type="ARBA" id="ARBA00022839"/>
    </source>
</evidence>
<keyword evidence="8" id="KW-0539">Nucleus</keyword>
<evidence type="ECO:0000256" key="1">
    <source>
        <dbReference type="ARBA" id="ARBA00004123"/>
    </source>
</evidence>
<proteinExistence type="inferred from homology"/>